<evidence type="ECO:0000313" key="1">
    <source>
        <dbReference type="EMBL" id="SIO34171.1"/>
    </source>
</evidence>
<dbReference type="STRING" id="1416779.SAMN05444409_2885"/>
<protein>
    <submittedName>
        <fullName evidence="1">Uncharacterized protein</fullName>
    </submittedName>
</protein>
<gene>
    <name evidence="1" type="ORF">SAMN05444409_2885</name>
</gene>
<dbReference type="Proteomes" id="UP000185207">
    <property type="component" value="Unassembled WGS sequence"/>
</dbReference>
<dbReference type="AlphaFoldDB" id="A0A1N6IQ66"/>
<sequence length="50" mass="5467">MKKQTITEKKLSLKKLQLAKLTNLNSIKGGADPDVTIKDKTKVPKTVTTA</sequence>
<proteinExistence type="predicted"/>
<accession>A0A1N6IQ66</accession>
<dbReference type="RefSeq" id="WP_175565911.1">
    <property type="nucleotide sequence ID" value="NZ_FSRK01000002.1"/>
</dbReference>
<name>A0A1N6IQ66_9FLAO</name>
<evidence type="ECO:0000313" key="2">
    <source>
        <dbReference type="Proteomes" id="UP000185207"/>
    </source>
</evidence>
<dbReference type="EMBL" id="FSRK01000002">
    <property type="protein sequence ID" value="SIO34171.1"/>
    <property type="molecule type" value="Genomic_DNA"/>
</dbReference>
<organism evidence="1 2">
    <name type="scientific">Epilithonimonas zeae</name>
    <dbReference type="NCBI Taxonomy" id="1416779"/>
    <lineage>
        <taxon>Bacteria</taxon>
        <taxon>Pseudomonadati</taxon>
        <taxon>Bacteroidota</taxon>
        <taxon>Flavobacteriia</taxon>
        <taxon>Flavobacteriales</taxon>
        <taxon>Weeksellaceae</taxon>
        <taxon>Chryseobacterium group</taxon>
        <taxon>Epilithonimonas</taxon>
    </lineage>
</organism>
<reference evidence="2" key="1">
    <citation type="submission" date="2016-11" db="EMBL/GenBank/DDBJ databases">
        <authorList>
            <person name="Varghese N."/>
            <person name="Submissions S."/>
        </authorList>
    </citation>
    <scope>NUCLEOTIDE SEQUENCE [LARGE SCALE GENOMIC DNA]</scope>
    <source>
        <strain evidence="2">DSM 27623</strain>
    </source>
</reference>
<keyword evidence="2" id="KW-1185">Reference proteome</keyword>